<accession>A0ACD5BPK6</accession>
<protein>
    <submittedName>
        <fullName evidence="1">Uncharacterized protein</fullName>
    </submittedName>
</protein>
<keyword evidence="2" id="KW-1185">Reference proteome</keyword>
<name>A0ACD5BPK6_9PSEU</name>
<dbReference type="Proteomes" id="UP001456344">
    <property type="component" value="Chromosome"/>
</dbReference>
<sequence length="59" mass="6616">MDVPLAVRLDFAAGAVWFVAAMPEPPEWRRVFVGGDEIMVVFSPEKMLDMGFGDTPFLR</sequence>
<gene>
    <name evidence="1" type="ORF">LCL61_29335</name>
</gene>
<reference evidence="1" key="1">
    <citation type="submission" date="2023-10" db="EMBL/GenBank/DDBJ databases">
        <title>Whole genome sequencing of actinobacterial strain Amycolatopsis sp. (BCA-696) identifies the underlying plant growth-promoting genes.</title>
        <authorList>
            <person name="Gandham P."/>
            <person name="Vadla N."/>
            <person name="Saji A."/>
            <person name="Srinivas V."/>
            <person name="Ruperao P."/>
            <person name="Selvanayagam S."/>
            <person name="Saxena R.K."/>
            <person name="Rathore A."/>
            <person name="Gopalakrishnan S."/>
            <person name="Thakur V."/>
        </authorList>
    </citation>
    <scope>NUCLEOTIDE SEQUENCE</scope>
    <source>
        <strain evidence="1">BCA-696</strain>
    </source>
</reference>
<evidence type="ECO:0000313" key="1">
    <source>
        <dbReference type="EMBL" id="WYW19655.1"/>
    </source>
</evidence>
<dbReference type="EMBL" id="CP150484">
    <property type="protein sequence ID" value="WYW19655.1"/>
    <property type="molecule type" value="Genomic_DNA"/>
</dbReference>
<organism evidence="1 2">
    <name type="scientific">Amycolatopsis coloradensis</name>
    <dbReference type="NCBI Taxonomy" id="76021"/>
    <lineage>
        <taxon>Bacteria</taxon>
        <taxon>Bacillati</taxon>
        <taxon>Actinomycetota</taxon>
        <taxon>Actinomycetes</taxon>
        <taxon>Pseudonocardiales</taxon>
        <taxon>Pseudonocardiaceae</taxon>
        <taxon>Amycolatopsis</taxon>
    </lineage>
</organism>
<evidence type="ECO:0000313" key="2">
    <source>
        <dbReference type="Proteomes" id="UP001456344"/>
    </source>
</evidence>
<proteinExistence type="predicted"/>